<keyword evidence="3" id="KW-1185">Reference proteome</keyword>
<dbReference type="STRING" id="572480.Arnit_2430"/>
<dbReference type="Proteomes" id="UP000000939">
    <property type="component" value="Chromosome"/>
</dbReference>
<evidence type="ECO:0000313" key="2">
    <source>
        <dbReference type="EMBL" id="ADG94080.1"/>
    </source>
</evidence>
<feature type="domain" description="Polymerase nucleotidyl transferase" evidence="1">
    <location>
        <begin position="25"/>
        <end position="83"/>
    </location>
</feature>
<dbReference type="InterPro" id="IPR043519">
    <property type="entry name" value="NT_sf"/>
</dbReference>
<dbReference type="eggNOG" id="COG1708">
    <property type="taxonomic scope" value="Bacteria"/>
</dbReference>
<dbReference type="Gene3D" id="3.30.460.10">
    <property type="entry name" value="Beta Polymerase, domain 2"/>
    <property type="match status" value="1"/>
</dbReference>
<gene>
    <name evidence="2" type="ordered locus">Arnit_2430</name>
</gene>
<dbReference type="RefSeq" id="WP_013136225.1">
    <property type="nucleotide sequence ID" value="NC_014166.1"/>
</dbReference>
<dbReference type="AlphaFoldDB" id="D5V1B8"/>
<reference evidence="2 3" key="1">
    <citation type="journal article" date="2010" name="Stand. Genomic Sci.">
        <title>Complete genome sequence of Arcobacter nitrofigilis type strain (CI).</title>
        <authorList>
            <person name="Pati A."/>
            <person name="Gronow S."/>
            <person name="Lapidus A."/>
            <person name="Copeland A."/>
            <person name="Glavina Del Rio T."/>
            <person name="Nolan M."/>
            <person name="Lucas S."/>
            <person name="Tice H."/>
            <person name="Cheng J.F."/>
            <person name="Han C."/>
            <person name="Chertkov O."/>
            <person name="Bruce D."/>
            <person name="Tapia R."/>
            <person name="Goodwin L."/>
            <person name="Pitluck S."/>
            <person name="Liolios K."/>
            <person name="Ivanova N."/>
            <person name="Mavromatis K."/>
            <person name="Chen A."/>
            <person name="Palaniappan K."/>
            <person name="Land M."/>
            <person name="Hauser L."/>
            <person name="Chang Y.J."/>
            <person name="Jeffries C.D."/>
            <person name="Detter J.C."/>
            <person name="Rohde M."/>
            <person name="Goker M."/>
            <person name="Bristow J."/>
            <person name="Eisen J.A."/>
            <person name="Markowitz V."/>
            <person name="Hugenholtz P."/>
            <person name="Klenk H.P."/>
            <person name="Kyrpides N.C."/>
        </authorList>
    </citation>
    <scope>NUCLEOTIDE SEQUENCE [LARGE SCALE GENOMIC DNA]</scope>
    <source>
        <strain evidence="3">ATCC 33309 / DSM 7299 / CCUG 15893 / LMG 7604 / NCTC 12251 / CI</strain>
    </source>
</reference>
<evidence type="ECO:0000259" key="1">
    <source>
        <dbReference type="Pfam" id="PF01909"/>
    </source>
</evidence>
<protein>
    <submittedName>
        <fullName evidence="2">DNA polymerase beta domain protein region</fullName>
    </submittedName>
</protein>
<sequence>MDAKLYDNSFYKKRKETSEHKIQLLKDEMDKKFCSDVTIFVVGSLGREEVGENSDLDLFIFAKKEIPRLEQYKIFVKLQEINEKLGFPEFSNDGQFLNIHTVENLKKHTGSPNDDSENLFTARMLMLLESKVVFNEKLFDEILNDIIQNYLRDSEKNDNFVPFFLLNDILRYWRTLCLNYEAIRHDDERPWRKKNVNLKYSRMLTVFSTVLSLIVTKDITKEKIFSICKKTPLERIIYSLEIINDDSLNKEFDNILNFYKIFLEAKEQTNIEKDVAIKMLLNTNAEKFSDIITSFLNNEKIDKKLRKFLVV</sequence>
<proteinExistence type="predicted"/>
<dbReference type="KEGG" id="ant:Arnit_2430"/>
<dbReference type="EMBL" id="CP001999">
    <property type="protein sequence ID" value="ADG94080.1"/>
    <property type="molecule type" value="Genomic_DNA"/>
</dbReference>
<dbReference type="InterPro" id="IPR002934">
    <property type="entry name" value="Polymerase_NTP_transf_dom"/>
</dbReference>
<dbReference type="GO" id="GO:0016779">
    <property type="term" value="F:nucleotidyltransferase activity"/>
    <property type="evidence" value="ECO:0007669"/>
    <property type="project" value="InterPro"/>
</dbReference>
<organism evidence="2 3">
    <name type="scientific">Arcobacter nitrofigilis (strain ATCC 33309 / DSM 7299 / CCUG 15893 / LMG 7604 / NCTC 12251 / CI)</name>
    <name type="common">Campylobacter nitrofigilis</name>
    <dbReference type="NCBI Taxonomy" id="572480"/>
    <lineage>
        <taxon>Bacteria</taxon>
        <taxon>Pseudomonadati</taxon>
        <taxon>Campylobacterota</taxon>
        <taxon>Epsilonproteobacteria</taxon>
        <taxon>Campylobacterales</taxon>
        <taxon>Arcobacteraceae</taxon>
        <taxon>Arcobacter</taxon>
    </lineage>
</organism>
<name>D5V1B8_ARCNC</name>
<evidence type="ECO:0000313" key="3">
    <source>
        <dbReference type="Proteomes" id="UP000000939"/>
    </source>
</evidence>
<dbReference type="SUPFAM" id="SSF81301">
    <property type="entry name" value="Nucleotidyltransferase"/>
    <property type="match status" value="1"/>
</dbReference>
<dbReference type="OrthoDB" id="272882at2"/>
<dbReference type="Pfam" id="PF01909">
    <property type="entry name" value="NTP_transf_2"/>
    <property type="match status" value="1"/>
</dbReference>
<accession>D5V1B8</accession>
<dbReference type="HOGENOM" id="CLU_059912_0_0_7"/>